<keyword evidence="3" id="KW-0238">DNA-binding</keyword>
<dbReference type="SMART" id="SM00534">
    <property type="entry name" value="MUTSac"/>
    <property type="match status" value="1"/>
</dbReference>
<keyword evidence="1" id="KW-0547">Nucleotide-binding</keyword>
<dbReference type="GO" id="GO:0004519">
    <property type="term" value="F:endonuclease activity"/>
    <property type="evidence" value="ECO:0007669"/>
    <property type="project" value="UniProtKB-KW"/>
</dbReference>
<comment type="caution">
    <text evidence="5">The sequence shown here is derived from an EMBL/GenBank/DDBJ whole genome shotgun (WGS) entry which is preliminary data.</text>
</comment>
<keyword evidence="2" id="KW-0067">ATP-binding</keyword>
<dbReference type="Proteomes" id="UP001314903">
    <property type="component" value="Unassembled WGS sequence"/>
</dbReference>
<dbReference type="InterPro" id="IPR045076">
    <property type="entry name" value="MutS"/>
</dbReference>
<keyword evidence="5" id="KW-0255">Endonuclease</keyword>
<dbReference type="SUPFAM" id="SSF48334">
    <property type="entry name" value="DNA repair protein MutS, domain III"/>
    <property type="match status" value="1"/>
</dbReference>
<evidence type="ECO:0000313" key="6">
    <source>
        <dbReference type="Proteomes" id="UP001314903"/>
    </source>
</evidence>
<evidence type="ECO:0000256" key="1">
    <source>
        <dbReference type="ARBA" id="ARBA00022741"/>
    </source>
</evidence>
<accession>A0ABS4KJZ8</accession>
<gene>
    <name evidence="5" type="ORF">J2Z35_001893</name>
</gene>
<dbReference type="Gene3D" id="3.40.50.300">
    <property type="entry name" value="P-loop containing nucleotide triphosphate hydrolases"/>
    <property type="match status" value="1"/>
</dbReference>
<dbReference type="Pfam" id="PF00488">
    <property type="entry name" value="MutS_V"/>
    <property type="match status" value="1"/>
</dbReference>
<dbReference type="InterPro" id="IPR027417">
    <property type="entry name" value="P-loop_NTPase"/>
</dbReference>
<proteinExistence type="predicted"/>
<dbReference type="InterPro" id="IPR036187">
    <property type="entry name" value="DNA_mismatch_repair_MutS_sf"/>
</dbReference>
<protein>
    <submittedName>
        <fullName evidence="5">DsDNA-specific endonuclease/ATPase MutS2</fullName>
    </submittedName>
</protein>
<evidence type="ECO:0000256" key="3">
    <source>
        <dbReference type="ARBA" id="ARBA00023125"/>
    </source>
</evidence>
<sequence>MNYLSTEQIREIGLEYVFNNVRLFTSMARARIKKLDFLGSQNQDLLQREYDNIEKISDYIINNKGFYPKIAGILGKIKDISGSIKNLENSKVLDMVELHEIKLFCYYSNELINFFELWKIDIDEIELKGLIKEYSLLDPENLRLPTFMIYDSYSQDLRKIRSQKRDIEQLMYKESNSLEYENMLKTRRELVNQEESNEAKIRKKLSEELYSSITNLSNNLKKITYIDILLGKAKFAIENKCNKPRLLDSNDEIEIIDMHNPYFGEILSLKGKEYVSISLSLKVGSTVITGANMGGKSLTLKTLCLNIALSQLGFYCFAKKMKVPLLDFIFMISDDMQSVNRGLSSFGAEIKGLHKAIEAANSYKGLIIIDELARGTNPKEGRSIVNATLKYLNDKPSYSIISTHYDGVDLKGIKQYRVIGLKNVDFEEVRLKYQGYKVYPSELLQELMDYRLELSESSEVPKDALNICNFLGLNEELFNLIEQYYKEEKQ</sequence>
<keyword evidence="5" id="KW-0378">Hydrolase</keyword>
<dbReference type="EMBL" id="JAGGLI010000021">
    <property type="protein sequence ID" value="MBP2028094.1"/>
    <property type="molecule type" value="Genomic_DNA"/>
</dbReference>
<dbReference type="SUPFAM" id="SSF52540">
    <property type="entry name" value="P-loop containing nucleoside triphosphate hydrolases"/>
    <property type="match status" value="1"/>
</dbReference>
<name>A0ABS4KJZ8_9FIRM</name>
<feature type="domain" description="DNA mismatch repair proteins mutS family" evidence="4">
    <location>
        <begin position="283"/>
        <end position="486"/>
    </location>
</feature>
<keyword evidence="5" id="KW-0540">Nuclease</keyword>
<evidence type="ECO:0000313" key="5">
    <source>
        <dbReference type="EMBL" id="MBP2028094.1"/>
    </source>
</evidence>
<dbReference type="InterPro" id="IPR000432">
    <property type="entry name" value="DNA_mismatch_repair_MutS_C"/>
</dbReference>
<dbReference type="PANTHER" id="PTHR11361:SF14">
    <property type="entry name" value="DNA MISMATCH REPAIR PROTEIN MUTS, TYPE 2"/>
    <property type="match status" value="1"/>
</dbReference>
<organism evidence="5 6">
    <name type="scientific">Acetoanaerobium pronyense</name>
    <dbReference type="NCBI Taxonomy" id="1482736"/>
    <lineage>
        <taxon>Bacteria</taxon>
        <taxon>Bacillati</taxon>
        <taxon>Bacillota</taxon>
        <taxon>Clostridia</taxon>
        <taxon>Peptostreptococcales</taxon>
        <taxon>Filifactoraceae</taxon>
        <taxon>Acetoanaerobium</taxon>
    </lineage>
</organism>
<reference evidence="5 6" key="1">
    <citation type="submission" date="2021-03" db="EMBL/GenBank/DDBJ databases">
        <title>Genomic Encyclopedia of Type Strains, Phase IV (KMG-IV): sequencing the most valuable type-strain genomes for metagenomic binning, comparative biology and taxonomic classification.</title>
        <authorList>
            <person name="Goeker M."/>
        </authorList>
    </citation>
    <scope>NUCLEOTIDE SEQUENCE [LARGE SCALE GENOMIC DNA]</scope>
    <source>
        <strain evidence="5 6">DSM 27512</strain>
    </source>
</reference>
<dbReference type="RefSeq" id="WP_209661151.1">
    <property type="nucleotide sequence ID" value="NZ_JAGGLI010000021.1"/>
</dbReference>
<evidence type="ECO:0000256" key="2">
    <source>
        <dbReference type="ARBA" id="ARBA00022840"/>
    </source>
</evidence>
<evidence type="ECO:0000259" key="4">
    <source>
        <dbReference type="SMART" id="SM00534"/>
    </source>
</evidence>
<keyword evidence="6" id="KW-1185">Reference proteome</keyword>
<dbReference type="PANTHER" id="PTHR11361">
    <property type="entry name" value="DNA MISMATCH REPAIR PROTEIN MUTS FAMILY MEMBER"/>
    <property type="match status" value="1"/>
</dbReference>